<dbReference type="Proteomes" id="UP001501035">
    <property type="component" value="Unassembled WGS sequence"/>
</dbReference>
<proteinExistence type="predicted"/>
<reference evidence="3" key="1">
    <citation type="journal article" date="2019" name="Int. J. Syst. Evol. Microbiol.">
        <title>The Global Catalogue of Microorganisms (GCM) 10K type strain sequencing project: providing services to taxonomists for standard genome sequencing and annotation.</title>
        <authorList>
            <consortium name="The Broad Institute Genomics Platform"/>
            <consortium name="The Broad Institute Genome Sequencing Center for Infectious Disease"/>
            <person name="Wu L."/>
            <person name="Ma J."/>
        </authorList>
    </citation>
    <scope>NUCLEOTIDE SEQUENCE [LARGE SCALE GENOMIC DNA]</scope>
    <source>
        <strain evidence="3">JCM 14234</strain>
    </source>
</reference>
<protein>
    <recommendedName>
        <fullName evidence="4">CopG family transcriptional regulator</fullName>
    </recommendedName>
</protein>
<evidence type="ECO:0000313" key="2">
    <source>
        <dbReference type="EMBL" id="GAA3042961.1"/>
    </source>
</evidence>
<keyword evidence="3" id="KW-1185">Reference proteome</keyword>
<gene>
    <name evidence="2" type="ORF">GCM10010528_23220</name>
</gene>
<feature type="region of interest" description="Disordered" evidence="1">
    <location>
        <begin position="71"/>
        <end position="91"/>
    </location>
</feature>
<dbReference type="EMBL" id="BAAAVS010000046">
    <property type="protein sequence ID" value="GAA3042961.1"/>
    <property type="molecule type" value="Genomic_DNA"/>
</dbReference>
<evidence type="ECO:0000256" key="1">
    <source>
        <dbReference type="SAM" id="MobiDB-lite"/>
    </source>
</evidence>
<evidence type="ECO:0000313" key="3">
    <source>
        <dbReference type="Proteomes" id="UP001501035"/>
    </source>
</evidence>
<sequence>MSDQPAEKRIAVTVTSTQAQRLRVLGAEVDLSTGLLARALVQYGLDHADDEATAEAVRDYAAEVRKIDRKRRRDVGERVMTERHHKEKKET</sequence>
<evidence type="ECO:0008006" key="4">
    <source>
        <dbReference type="Google" id="ProtNLM"/>
    </source>
</evidence>
<name>A0ABP6LLK2_9ACTN</name>
<feature type="compositionally biased region" description="Basic and acidic residues" evidence="1">
    <location>
        <begin position="74"/>
        <end position="91"/>
    </location>
</feature>
<accession>A0ABP6LLK2</accession>
<comment type="caution">
    <text evidence="2">The sequence shown here is derived from an EMBL/GenBank/DDBJ whole genome shotgun (WGS) entry which is preliminary data.</text>
</comment>
<organism evidence="2 3">
    <name type="scientific">Gordonia defluvii</name>
    <dbReference type="NCBI Taxonomy" id="283718"/>
    <lineage>
        <taxon>Bacteria</taxon>
        <taxon>Bacillati</taxon>
        <taxon>Actinomycetota</taxon>
        <taxon>Actinomycetes</taxon>
        <taxon>Mycobacteriales</taxon>
        <taxon>Gordoniaceae</taxon>
        <taxon>Gordonia</taxon>
    </lineage>
</organism>